<evidence type="ECO:0000256" key="1">
    <source>
        <dbReference type="ARBA" id="ARBA00004418"/>
    </source>
</evidence>
<sequence length="410" mass="45956">MKRMVLLLLTVVFAVSLPLSAFAAGTIEVTEDVSVSDDYDWTRFKGQNVTLNVYNWGEYISNGSDDSVDVVDAFQKLTGIHVNYTTFDSNESLYAKLKSGAADYDVIIPSDYMVAKMISEGMLAKLNFDNIPNFQNIDEVYRNADYDPANEYTVPYMLCTTGIIYNTTMVDKAPASWADLWDEQYAGNILMFNNSRDAYAIAAFATGHSINPQSTEEVDEVVDHLKAQKPLVQAYVMDEIFDKMIGGEAAIGVYYSGDAITMIDDNPDLAWVFPEEGSVLSVDSMCIPATSEKQEAAEMFINFMCEVDIGKANAEYIGYTTPMQAVWEVLDEDLKYSEIAFPSEEIEAKEKVFTALSDEVNSELDVKWSEMKSYDESGSGIVFLMLLLAMVALACFNIWRKLRKKSRNMY</sequence>
<proteinExistence type="predicted"/>
<reference evidence="8 9" key="1">
    <citation type="journal article" date="2017" name="Front. Microbiol.">
        <title>New Insights into the Diversity of the Genus Faecalibacterium.</title>
        <authorList>
            <person name="Benevides L."/>
            <person name="Burman S."/>
            <person name="Martin R."/>
            <person name="Robert V."/>
            <person name="Thomas M."/>
            <person name="Miquel S."/>
            <person name="Chain F."/>
            <person name="Sokol H."/>
            <person name="Bermudez-Humaran L.G."/>
            <person name="Morrison M."/>
            <person name="Langella P."/>
            <person name="Azevedo V.A."/>
            <person name="Chatel J.M."/>
            <person name="Soares S."/>
        </authorList>
    </citation>
    <scope>NUCLEOTIDE SEQUENCE [LARGE SCALE GENOMIC DNA]</scope>
    <source>
        <strain evidence="8 9">AHMP21</strain>
    </source>
</reference>
<dbReference type="GO" id="GO:0042597">
    <property type="term" value="C:periplasmic space"/>
    <property type="evidence" value="ECO:0007669"/>
    <property type="project" value="UniProtKB-SubCell"/>
</dbReference>
<evidence type="ECO:0000313" key="9">
    <source>
        <dbReference type="Proteomes" id="UP000220904"/>
    </source>
</evidence>
<evidence type="ECO:0000256" key="2">
    <source>
        <dbReference type="ARBA" id="ARBA00022448"/>
    </source>
</evidence>
<comment type="caution">
    <text evidence="8">The sequence shown here is derived from an EMBL/GenBank/DDBJ whole genome shotgun (WGS) entry which is preliminary data.</text>
</comment>
<evidence type="ECO:0000256" key="6">
    <source>
        <dbReference type="SAM" id="Phobius"/>
    </source>
</evidence>
<evidence type="ECO:0000256" key="5">
    <source>
        <dbReference type="PIRSR" id="PIRSR019574-1"/>
    </source>
</evidence>
<feature type="chain" id="PRO_5012924715" evidence="7">
    <location>
        <begin position="24"/>
        <end position="410"/>
    </location>
</feature>
<dbReference type="PANTHER" id="PTHR30222">
    <property type="entry name" value="SPERMIDINE/PUTRESCINE-BINDING PERIPLASMIC PROTEIN"/>
    <property type="match status" value="1"/>
</dbReference>
<dbReference type="GO" id="GO:0019808">
    <property type="term" value="F:polyamine binding"/>
    <property type="evidence" value="ECO:0007669"/>
    <property type="project" value="InterPro"/>
</dbReference>
<dbReference type="Pfam" id="PF13416">
    <property type="entry name" value="SBP_bac_8"/>
    <property type="match status" value="1"/>
</dbReference>
<gene>
    <name evidence="8" type="ORF">CHR60_05885</name>
</gene>
<dbReference type="EMBL" id="NOUV01000011">
    <property type="protein sequence ID" value="PDX87306.1"/>
    <property type="molecule type" value="Genomic_DNA"/>
</dbReference>
<keyword evidence="6" id="KW-0812">Transmembrane</keyword>
<organism evidence="8 9">
    <name type="scientific">Faecalibacterium prausnitzii</name>
    <dbReference type="NCBI Taxonomy" id="853"/>
    <lineage>
        <taxon>Bacteria</taxon>
        <taxon>Bacillati</taxon>
        <taxon>Bacillota</taxon>
        <taxon>Clostridia</taxon>
        <taxon>Eubacteriales</taxon>
        <taxon>Oscillospiraceae</taxon>
        <taxon>Faecalibacterium</taxon>
    </lineage>
</organism>
<feature type="signal peptide" evidence="7">
    <location>
        <begin position="1"/>
        <end position="23"/>
    </location>
</feature>
<keyword evidence="2" id="KW-0813">Transport</keyword>
<dbReference type="RefSeq" id="WP_097792194.1">
    <property type="nucleotide sequence ID" value="NZ_NOUV01000011.1"/>
</dbReference>
<dbReference type="PIRSF" id="PIRSF019574">
    <property type="entry name" value="Periplasmic_polyamine_BP"/>
    <property type="match status" value="1"/>
</dbReference>
<evidence type="ECO:0000256" key="3">
    <source>
        <dbReference type="ARBA" id="ARBA00022729"/>
    </source>
</evidence>
<evidence type="ECO:0000256" key="7">
    <source>
        <dbReference type="SAM" id="SignalP"/>
    </source>
</evidence>
<evidence type="ECO:0000313" key="8">
    <source>
        <dbReference type="EMBL" id="PDX87306.1"/>
    </source>
</evidence>
<feature type="binding site" evidence="5">
    <location>
        <position position="58"/>
    </location>
    <ligand>
        <name>spermidine</name>
        <dbReference type="ChEBI" id="CHEBI:57834"/>
    </ligand>
</feature>
<comment type="subcellular location">
    <subcellularLocation>
        <location evidence="1">Periplasm</location>
    </subcellularLocation>
</comment>
<keyword evidence="3 7" id="KW-0732">Signal</keyword>
<evidence type="ECO:0000256" key="4">
    <source>
        <dbReference type="ARBA" id="ARBA00022764"/>
    </source>
</evidence>
<keyword evidence="4" id="KW-0574">Periplasm</keyword>
<dbReference type="PANTHER" id="PTHR30222:SF17">
    <property type="entry name" value="SPERMIDINE_PUTRESCINE-BINDING PERIPLASMIC PROTEIN"/>
    <property type="match status" value="1"/>
</dbReference>
<accession>A0A2A7B7G5</accession>
<feature type="binding site" evidence="5">
    <location>
        <position position="112"/>
    </location>
    <ligand>
        <name>spermidine</name>
        <dbReference type="ChEBI" id="CHEBI:57834"/>
    </ligand>
</feature>
<dbReference type="CDD" id="cd13590">
    <property type="entry name" value="PBP2_PotD_PotF_like"/>
    <property type="match status" value="1"/>
</dbReference>
<dbReference type="Proteomes" id="UP000220904">
    <property type="component" value="Unassembled WGS sequence"/>
</dbReference>
<name>A0A2A7B7G5_9FIRM</name>
<dbReference type="Gene3D" id="3.40.190.10">
    <property type="entry name" value="Periplasmic binding protein-like II"/>
    <property type="match status" value="2"/>
</dbReference>
<dbReference type="OrthoDB" id="9769319at2"/>
<dbReference type="AlphaFoldDB" id="A0A2A7B7G5"/>
<protein>
    <submittedName>
        <fullName evidence="8">Spermidine/putrescine ABC transporter substrate-binding protein</fullName>
    </submittedName>
</protein>
<dbReference type="PRINTS" id="PR00909">
    <property type="entry name" value="SPERMDNBNDNG"/>
</dbReference>
<dbReference type="SUPFAM" id="SSF53850">
    <property type="entry name" value="Periplasmic binding protein-like II"/>
    <property type="match status" value="1"/>
</dbReference>
<dbReference type="GO" id="GO:0015846">
    <property type="term" value="P:polyamine transport"/>
    <property type="evidence" value="ECO:0007669"/>
    <property type="project" value="InterPro"/>
</dbReference>
<keyword evidence="6" id="KW-1133">Transmembrane helix</keyword>
<dbReference type="InterPro" id="IPR006059">
    <property type="entry name" value="SBP"/>
</dbReference>
<keyword evidence="6" id="KW-0472">Membrane</keyword>
<feature type="transmembrane region" description="Helical" evidence="6">
    <location>
        <begin position="380"/>
        <end position="399"/>
    </location>
</feature>
<dbReference type="InterPro" id="IPR001188">
    <property type="entry name" value="Sperm_putr-bd"/>
</dbReference>